<reference evidence="1 2" key="1">
    <citation type="journal article" date="2014" name="World J. Microbiol. Biotechnol.">
        <title>Biodiversity and physiological characteristics of Antarctic and Arctic lichens-associated bacteria.</title>
        <authorList>
            <person name="Lee Y.M."/>
            <person name="Kim E.H."/>
            <person name="Lee H.K."/>
            <person name="Hong S.G."/>
        </authorList>
    </citation>
    <scope>NUCLEOTIDE SEQUENCE [LARGE SCALE GENOMIC DNA]</scope>
    <source>
        <strain evidence="1 2">PAMC 26569</strain>
    </source>
</reference>
<dbReference type="EMBL" id="CP053708">
    <property type="protein sequence ID" value="QKE89771.1"/>
    <property type="molecule type" value="Genomic_DNA"/>
</dbReference>
<keyword evidence="2" id="KW-1185">Reference proteome</keyword>
<dbReference type="Proteomes" id="UP000500767">
    <property type="component" value="Chromosome"/>
</dbReference>
<gene>
    <name evidence="1" type="ORF">HN018_06725</name>
</gene>
<proteinExistence type="predicted"/>
<accession>A0A6M8HN89</accession>
<dbReference type="KEGG" id="lck:HN018_06725"/>
<protein>
    <submittedName>
        <fullName evidence="1">Uncharacterized protein</fullName>
    </submittedName>
</protein>
<sequence>MTIVEVRLEALRLARELAPQYADYKASLAAIFSLAANIEAALLGASGLLVCVDGLDDLFDELQLVSAVSAENKRVSVGDLPVGDGDGTGQGPNEAFLGIDVEYLQVPVAGVSTTTVADGEGSVTAPSPGCAA</sequence>
<evidence type="ECO:0000313" key="2">
    <source>
        <dbReference type="Proteomes" id="UP000500767"/>
    </source>
</evidence>
<organism evidence="1 2">
    <name type="scientific">Lichenicola cladoniae</name>
    <dbReference type="NCBI Taxonomy" id="1484109"/>
    <lineage>
        <taxon>Bacteria</taxon>
        <taxon>Pseudomonadati</taxon>
        <taxon>Pseudomonadota</taxon>
        <taxon>Alphaproteobacteria</taxon>
        <taxon>Acetobacterales</taxon>
        <taxon>Acetobacteraceae</taxon>
        <taxon>Lichenicola</taxon>
    </lineage>
</organism>
<dbReference type="AlphaFoldDB" id="A0A6M8HN89"/>
<dbReference type="RefSeq" id="WP_171834758.1">
    <property type="nucleotide sequence ID" value="NZ_CP053708.1"/>
</dbReference>
<evidence type="ECO:0000313" key="1">
    <source>
        <dbReference type="EMBL" id="QKE89771.1"/>
    </source>
</evidence>
<name>A0A6M8HN89_9PROT</name>